<accession>A0ABR7DWA2</accession>
<dbReference type="InterPro" id="IPR027417">
    <property type="entry name" value="P-loop_NTPase"/>
</dbReference>
<dbReference type="Gene3D" id="3.40.50.300">
    <property type="entry name" value="P-loop containing nucleotide triphosphate hydrolases"/>
    <property type="match status" value="1"/>
</dbReference>
<feature type="domain" description="Helicase ATP-binding" evidence="1">
    <location>
        <begin position="234"/>
        <end position="381"/>
    </location>
</feature>
<dbReference type="InterPro" id="IPR011528">
    <property type="entry name" value="NERD"/>
</dbReference>
<dbReference type="InterPro" id="IPR003593">
    <property type="entry name" value="AAA+_ATPase"/>
</dbReference>
<dbReference type="InterPro" id="IPR018647">
    <property type="entry name" value="SLFN_3-like_DNA/RNA_helicase"/>
</dbReference>
<proteinExistence type="predicted"/>
<dbReference type="Pfam" id="PF08378">
    <property type="entry name" value="NERD"/>
    <property type="match status" value="1"/>
</dbReference>
<sequence length="579" mass="65867">MIVDHTEKSLSRLEYLITKDDGTPLQGEIDMYRRIVHDCENSSITWHFWHDINLHIQSGRASEIQIDFLLISELGAIVVEVKGGAIQIEAGKYFYQNRGILTPMGRSPFQQAEDYQWAIIKSKVINGEEVFVDHVCAFPHATLDRTSSNPAQDLSYKMWNKNDQDSDKSFAEFCIDILKKDKQRKRWTNTKLSSEVLNSVINSFTPTIKDSGRYRQSSLKDILNWLNISNLDALESLQRNHRVVIEGGPGTGKTTIAKAFIKKNKGLRGLYLCWTKLLAAQIKYTLQLEGLFNCEVESYTSYMHRISKGNISINELSLTTGLQELESTIEVYMKGQSYDYVIIDEAQDVADKGMTVILRELTSLQHTGLQTGRFLVLYDIEQGYNSGTRNLESAIDDITRTSAHFTINGNKRVPTNIEIVRYANELLDLKPEEVAAFWNAINNDESACKIHVVNDSKTLTRVLKQKRKELTSISPSLQNSTILVHSDLLYPINGEQDSVYDKLTYSDSVIELSIENIHRLPEHAIGLSTILKYKGLENENIILVIPIKSLRSSFDNFLFEIYVGMTRAIMNIDIFILNT</sequence>
<dbReference type="Pfam" id="PF09848">
    <property type="entry name" value="SLFN-g3_helicase"/>
    <property type="match status" value="1"/>
</dbReference>
<protein>
    <submittedName>
        <fullName evidence="2">NERD domain-containing protein</fullName>
    </submittedName>
</protein>
<organism evidence="2 3">
    <name type="scientific">Parabacteroides segnis</name>
    <dbReference type="NCBI Taxonomy" id="2763058"/>
    <lineage>
        <taxon>Bacteria</taxon>
        <taxon>Pseudomonadati</taxon>
        <taxon>Bacteroidota</taxon>
        <taxon>Bacteroidia</taxon>
        <taxon>Bacteroidales</taxon>
        <taxon>Tannerellaceae</taxon>
        <taxon>Parabacteroides</taxon>
    </lineage>
</organism>
<dbReference type="InterPro" id="IPR014001">
    <property type="entry name" value="Helicase_ATP-bd"/>
</dbReference>
<dbReference type="SMART" id="SM00382">
    <property type="entry name" value="AAA"/>
    <property type="match status" value="1"/>
</dbReference>
<gene>
    <name evidence="2" type="ORF">H8S77_02730</name>
</gene>
<comment type="caution">
    <text evidence="2">The sequence shown here is derived from an EMBL/GenBank/DDBJ whole genome shotgun (WGS) entry which is preliminary data.</text>
</comment>
<reference evidence="2 3" key="1">
    <citation type="submission" date="2020-08" db="EMBL/GenBank/DDBJ databases">
        <title>Genome public.</title>
        <authorList>
            <person name="Liu C."/>
            <person name="Sun Q."/>
        </authorList>
    </citation>
    <scope>NUCLEOTIDE SEQUENCE [LARGE SCALE GENOMIC DNA]</scope>
    <source>
        <strain evidence="2 3">BX2</strain>
    </source>
</reference>
<dbReference type="Proteomes" id="UP000644010">
    <property type="component" value="Unassembled WGS sequence"/>
</dbReference>
<dbReference type="EMBL" id="JACOOI010000002">
    <property type="protein sequence ID" value="MBC5641807.1"/>
    <property type="molecule type" value="Genomic_DNA"/>
</dbReference>
<evidence type="ECO:0000313" key="2">
    <source>
        <dbReference type="EMBL" id="MBC5641807.1"/>
    </source>
</evidence>
<keyword evidence="3" id="KW-1185">Reference proteome</keyword>
<dbReference type="SUPFAM" id="SSF52540">
    <property type="entry name" value="P-loop containing nucleoside triphosphate hydrolases"/>
    <property type="match status" value="1"/>
</dbReference>
<dbReference type="PROSITE" id="PS51192">
    <property type="entry name" value="HELICASE_ATP_BIND_1"/>
    <property type="match status" value="1"/>
</dbReference>
<dbReference type="RefSeq" id="WP_186958195.1">
    <property type="nucleotide sequence ID" value="NZ_JACOOI010000002.1"/>
</dbReference>
<evidence type="ECO:0000313" key="3">
    <source>
        <dbReference type="Proteomes" id="UP000644010"/>
    </source>
</evidence>
<evidence type="ECO:0000259" key="1">
    <source>
        <dbReference type="PROSITE" id="PS51192"/>
    </source>
</evidence>
<name>A0ABR7DWA2_9BACT</name>